<dbReference type="EMBL" id="BGPR01075594">
    <property type="protein sequence ID" value="GBL56196.1"/>
    <property type="molecule type" value="Genomic_DNA"/>
</dbReference>
<proteinExistence type="predicted"/>
<sequence length="97" mass="10529">MRQVHIRGGRGMRISLTRKSPENLDLSSPCLSARDQLNDSCCYSSSTEAGVLIAYHQATAQPLPKEVLLSMVKALRAPPLLEEFVAGGVSRFEGGEK</sequence>
<gene>
    <name evidence="1" type="ORF">AVEN_269774_1</name>
</gene>
<comment type="caution">
    <text evidence="1">The sequence shown here is derived from an EMBL/GenBank/DDBJ whole genome shotgun (WGS) entry which is preliminary data.</text>
</comment>
<evidence type="ECO:0000313" key="1">
    <source>
        <dbReference type="EMBL" id="GBL56196.1"/>
    </source>
</evidence>
<reference evidence="1 2" key="1">
    <citation type="journal article" date="2019" name="Sci. Rep.">
        <title>Orb-weaving spider Araneus ventricosus genome elucidates the spidroin gene catalogue.</title>
        <authorList>
            <person name="Kono N."/>
            <person name="Nakamura H."/>
            <person name="Ohtoshi R."/>
            <person name="Moran D.A.P."/>
            <person name="Shinohara A."/>
            <person name="Yoshida Y."/>
            <person name="Fujiwara M."/>
            <person name="Mori M."/>
            <person name="Tomita M."/>
            <person name="Arakawa K."/>
        </authorList>
    </citation>
    <scope>NUCLEOTIDE SEQUENCE [LARGE SCALE GENOMIC DNA]</scope>
</reference>
<organism evidence="1 2">
    <name type="scientific">Araneus ventricosus</name>
    <name type="common">Orbweaver spider</name>
    <name type="synonym">Epeira ventricosa</name>
    <dbReference type="NCBI Taxonomy" id="182803"/>
    <lineage>
        <taxon>Eukaryota</taxon>
        <taxon>Metazoa</taxon>
        <taxon>Ecdysozoa</taxon>
        <taxon>Arthropoda</taxon>
        <taxon>Chelicerata</taxon>
        <taxon>Arachnida</taxon>
        <taxon>Araneae</taxon>
        <taxon>Araneomorphae</taxon>
        <taxon>Entelegynae</taxon>
        <taxon>Araneoidea</taxon>
        <taxon>Araneidae</taxon>
        <taxon>Araneus</taxon>
    </lineage>
</organism>
<dbReference type="AlphaFoldDB" id="A0A4Y1ZLM2"/>
<accession>A0A4Y1ZLM2</accession>
<protein>
    <submittedName>
        <fullName evidence="1">Uncharacterized protein</fullName>
    </submittedName>
</protein>
<name>A0A4Y1ZLM2_ARAVE</name>
<dbReference type="Proteomes" id="UP000499080">
    <property type="component" value="Unassembled WGS sequence"/>
</dbReference>
<keyword evidence="2" id="KW-1185">Reference proteome</keyword>
<evidence type="ECO:0000313" key="2">
    <source>
        <dbReference type="Proteomes" id="UP000499080"/>
    </source>
</evidence>